<dbReference type="AlphaFoldDB" id="A0A7I7XEI8"/>
<evidence type="ECO:0000313" key="2">
    <source>
        <dbReference type="EMBL" id="BBZ27388.1"/>
    </source>
</evidence>
<dbReference type="KEGG" id="mmag:MMAD_16830"/>
<evidence type="ECO:0000256" key="1">
    <source>
        <dbReference type="SAM" id="MobiDB-lite"/>
    </source>
</evidence>
<keyword evidence="3" id="KW-1185">Reference proteome</keyword>
<evidence type="ECO:0000313" key="3">
    <source>
        <dbReference type="Proteomes" id="UP000466517"/>
    </source>
</evidence>
<protein>
    <submittedName>
        <fullName evidence="2">Uncharacterized protein</fullName>
    </submittedName>
</protein>
<gene>
    <name evidence="2" type="ORF">MMAD_16830</name>
</gene>
<dbReference type="EMBL" id="AP022610">
    <property type="protein sequence ID" value="BBZ27388.1"/>
    <property type="molecule type" value="Genomic_DNA"/>
</dbReference>
<proteinExistence type="predicted"/>
<feature type="region of interest" description="Disordered" evidence="1">
    <location>
        <begin position="1"/>
        <end position="37"/>
    </location>
</feature>
<name>A0A7I7XEI8_9MYCO</name>
<organism evidence="2 3">
    <name type="scientific">Mycolicibacterium madagascariense</name>
    <dbReference type="NCBI Taxonomy" id="212765"/>
    <lineage>
        <taxon>Bacteria</taxon>
        <taxon>Bacillati</taxon>
        <taxon>Actinomycetota</taxon>
        <taxon>Actinomycetes</taxon>
        <taxon>Mycobacteriales</taxon>
        <taxon>Mycobacteriaceae</taxon>
        <taxon>Mycolicibacterium</taxon>
    </lineage>
</organism>
<dbReference type="Proteomes" id="UP000466517">
    <property type="component" value="Chromosome"/>
</dbReference>
<sequence length="124" mass="13285">MRYNPPPNWPPPPPGWRPSPTWTPDPAWPPPPSGWQLFVDDEAAAADHPRPAIPDTLGELAADRLSVDHVGARAMAVWEDDGRYEIGTITGVSADPATITVRLAGSVTIAFPRDGGGPRLYVAT</sequence>
<accession>A0A7I7XEI8</accession>
<reference evidence="2 3" key="1">
    <citation type="journal article" date="2019" name="Emerg. Microbes Infect.">
        <title>Comprehensive subspecies identification of 175 nontuberculous mycobacteria species based on 7547 genomic profiles.</title>
        <authorList>
            <person name="Matsumoto Y."/>
            <person name="Kinjo T."/>
            <person name="Motooka D."/>
            <person name="Nabeya D."/>
            <person name="Jung N."/>
            <person name="Uechi K."/>
            <person name="Horii T."/>
            <person name="Iida T."/>
            <person name="Fujita J."/>
            <person name="Nakamura S."/>
        </authorList>
    </citation>
    <scope>NUCLEOTIDE SEQUENCE [LARGE SCALE GENOMIC DNA]</scope>
    <source>
        <strain evidence="2 3">JCM 13574</strain>
    </source>
</reference>
<feature type="compositionally biased region" description="Pro residues" evidence="1">
    <location>
        <begin position="1"/>
        <end position="33"/>
    </location>
</feature>